<dbReference type="InterPro" id="IPR039554">
    <property type="entry name" value="HigA2-like_HTH"/>
</dbReference>
<sequence>MEEKIIEGSDNVFADLGLPDPEERAYKADLIMVLESIIKRRGLTQVETARLCGTDQGTLSKVLRGRVGLVSTDRLLRWIGCLGGSVRITVDETPDHVPGPVSVCFLPACP</sequence>
<evidence type="ECO:0000313" key="2">
    <source>
        <dbReference type="EMBL" id="EHJ48033.1"/>
    </source>
</evidence>
<name>G7Q6U8_9BACT</name>
<dbReference type="InterPro" id="IPR001387">
    <property type="entry name" value="Cro/C1-type_HTH"/>
</dbReference>
<dbReference type="eggNOG" id="COG5606">
    <property type="taxonomic scope" value="Bacteria"/>
</dbReference>
<protein>
    <submittedName>
        <fullName evidence="2">Helix-turn-helix domain protein</fullName>
    </submittedName>
</protein>
<evidence type="ECO:0000313" key="3">
    <source>
        <dbReference type="Proteomes" id="UP000004662"/>
    </source>
</evidence>
<dbReference type="SUPFAM" id="SSF47413">
    <property type="entry name" value="lambda repressor-like DNA-binding domains"/>
    <property type="match status" value="1"/>
</dbReference>
<accession>G7Q6U8</accession>
<dbReference type="SMART" id="SM00530">
    <property type="entry name" value="HTH_XRE"/>
    <property type="match status" value="1"/>
</dbReference>
<keyword evidence="3" id="KW-1185">Reference proteome</keyword>
<dbReference type="HOGENOM" id="CLU_163934_0_0_7"/>
<dbReference type="CDD" id="cd00093">
    <property type="entry name" value="HTH_XRE"/>
    <property type="match status" value="1"/>
</dbReference>
<dbReference type="InterPro" id="IPR010982">
    <property type="entry name" value="Lambda_DNA-bd_dom_sf"/>
</dbReference>
<evidence type="ECO:0000259" key="1">
    <source>
        <dbReference type="PROSITE" id="PS50943"/>
    </source>
</evidence>
<dbReference type="Pfam" id="PF13744">
    <property type="entry name" value="HTH_37"/>
    <property type="match status" value="1"/>
</dbReference>
<dbReference type="GO" id="GO:0003677">
    <property type="term" value="F:DNA binding"/>
    <property type="evidence" value="ECO:0007669"/>
    <property type="project" value="InterPro"/>
</dbReference>
<organism evidence="2 3">
    <name type="scientific">Solidesulfovibrio carbinoliphilus subsp. oakridgensis</name>
    <dbReference type="NCBI Taxonomy" id="694327"/>
    <lineage>
        <taxon>Bacteria</taxon>
        <taxon>Pseudomonadati</taxon>
        <taxon>Thermodesulfobacteriota</taxon>
        <taxon>Desulfovibrionia</taxon>
        <taxon>Desulfovibrionales</taxon>
        <taxon>Desulfovibrionaceae</taxon>
        <taxon>Solidesulfovibrio</taxon>
    </lineage>
</organism>
<dbReference type="Gene3D" id="1.10.260.40">
    <property type="entry name" value="lambda repressor-like DNA-binding domains"/>
    <property type="match status" value="1"/>
</dbReference>
<dbReference type="PROSITE" id="PS50943">
    <property type="entry name" value="HTH_CROC1"/>
    <property type="match status" value="1"/>
</dbReference>
<dbReference type="Proteomes" id="UP000004662">
    <property type="component" value="Chromosome"/>
</dbReference>
<dbReference type="OrthoDB" id="9795596at2"/>
<reference evidence="3" key="1">
    <citation type="journal article" date="2015" name="Genome Announc.">
        <title>High-Quality Draft Genome Sequence of Desulfovibrio carbinoliphilus FW-101-2B, an Organic Acid-Oxidizing Sulfate-Reducing Bacterium Isolated from Uranium(VI)-Contaminated Groundwater.</title>
        <authorList>
            <person name="Ramsay B.D."/>
            <person name="Hwang C."/>
            <person name="Woo H.L."/>
            <person name="Carroll S.L."/>
            <person name="Lucas S."/>
            <person name="Han J."/>
            <person name="Lapidus A.L."/>
            <person name="Cheng J.F."/>
            <person name="Goodwin L.A."/>
            <person name="Pitluck S."/>
            <person name="Peters L."/>
            <person name="Chertkov O."/>
            <person name="Held B."/>
            <person name="Detter J.C."/>
            <person name="Han C.S."/>
            <person name="Tapia R."/>
            <person name="Land M.L."/>
            <person name="Hauser L.J."/>
            <person name="Kyrpides N.C."/>
            <person name="Ivanova N.N."/>
            <person name="Mikhailova N."/>
            <person name="Pagani I."/>
            <person name="Woyke T."/>
            <person name="Arkin A.P."/>
            <person name="Dehal P."/>
            <person name="Chivian D."/>
            <person name="Criddle C.S."/>
            <person name="Wu W."/>
            <person name="Chakraborty R."/>
            <person name="Hazen T.C."/>
            <person name="Fields M.W."/>
        </authorList>
    </citation>
    <scope>NUCLEOTIDE SEQUENCE [LARGE SCALE GENOMIC DNA]</scope>
    <source>
        <strain evidence="3">FW-101-2B</strain>
    </source>
</reference>
<dbReference type="RefSeq" id="WP_009181417.1">
    <property type="nucleotide sequence ID" value="NZ_CM001368.1"/>
</dbReference>
<dbReference type="EMBL" id="CM001368">
    <property type="protein sequence ID" value="EHJ48033.1"/>
    <property type="molecule type" value="Genomic_DNA"/>
</dbReference>
<dbReference type="AlphaFoldDB" id="G7Q6U8"/>
<proteinExistence type="predicted"/>
<feature type="domain" description="HTH cro/C1-type" evidence="1">
    <location>
        <begin position="34"/>
        <end position="77"/>
    </location>
</feature>
<gene>
    <name evidence="2" type="ORF">DFW101_2027</name>
</gene>
<dbReference type="STRING" id="694327.DFW101_2027"/>